<dbReference type="EMBL" id="HBFQ01032302">
    <property type="protein sequence ID" value="CAD8848392.1"/>
    <property type="molecule type" value="Transcribed_RNA"/>
</dbReference>
<keyword evidence="1" id="KW-0472">Membrane</keyword>
<name>A0A7S1AB55_NOCSC</name>
<proteinExistence type="predicted"/>
<feature type="transmembrane region" description="Helical" evidence="1">
    <location>
        <begin position="117"/>
        <end position="135"/>
    </location>
</feature>
<keyword evidence="1" id="KW-0812">Transmembrane</keyword>
<gene>
    <name evidence="2" type="ORF">NSCI0253_LOCUS22742</name>
</gene>
<accession>A0A7S1AB55</accession>
<evidence type="ECO:0000256" key="1">
    <source>
        <dbReference type="SAM" id="Phobius"/>
    </source>
</evidence>
<dbReference type="SUPFAM" id="SSF81321">
    <property type="entry name" value="Family A G protein-coupled receptor-like"/>
    <property type="match status" value="1"/>
</dbReference>
<feature type="transmembrane region" description="Helical" evidence="1">
    <location>
        <begin position="190"/>
        <end position="213"/>
    </location>
</feature>
<feature type="transmembrane region" description="Helical" evidence="1">
    <location>
        <begin position="155"/>
        <end position="178"/>
    </location>
</feature>
<dbReference type="AlphaFoldDB" id="A0A7S1AB55"/>
<feature type="transmembrane region" description="Helical" evidence="1">
    <location>
        <begin position="6"/>
        <end position="27"/>
    </location>
</feature>
<reference evidence="2" key="1">
    <citation type="submission" date="2021-01" db="EMBL/GenBank/DDBJ databases">
        <authorList>
            <person name="Corre E."/>
            <person name="Pelletier E."/>
            <person name="Niang G."/>
            <person name="Scheremetjew M."/>
            <person name="Finn R."/>
            <person name="Kale V."/>
            <person name="Holt S."/>
            <person name="Cochrane G."/>
            <person name="Meng A."/>
            <person name="Brown T."/>
            <person name="Cohen L."/>
        </authorList>
    </citation>
    <scope>NUCLEOTIDE SEQUENCE</scope>
</reference>
<organism evidence="2">
    <name type="scientific">Noctiluca scintillans</name>
    <name type="common">Sea sparkle</name>
    <name type="synonym">Red tide dinoflagellate</name>
    <dbReference type="NCBI Taxonomy" id="2966"/>
    <lineage>
        <taxon>Eukaryota</taxon>
        <taxon>Sar</taxon>
        <taxon>Alveolata</taxon>
        <taxon>Dinophyceae</taxon>
        <taxon>Noctilucales</taxon>
        <taxon>Noctilucaceae</taxon>
        <taxon>Noctiluca</taxon>
    </lineage>
</organism>
<protein>
    <recommendedName>
        <fullName evidence="3">G-protein coupled receptors family 1 profile domain-containing protein</fullName>
    </recommendedName>
</protein>
<sequence length="333" mass="36187">MSMLFPLLNGIAVVVAFSSSVLLLRLLMQLPREERSKTYNVLLSLLALSDLAGEVCQGVFLLVKLRAISGSSELCLLTGDFFHCARYLSMGVEVHLAVSLASSAACRASKVASTVQLTTFLLFVVVMLLGFISTSRFRLKWDAPSTECIPANRNYLFFGAALFTVVACPILYGVMACFTWKYPRARRLAVLTPTLYLLVFLFSYAPSAIGVIMADPTLYPVFFNCAVTMEALKGCLNAVAYWVIGRCISSASWGDWGGPALTEPIVVPTWPLRRAEPIRNGPPSFMTAQSGTFESGSVDVRSLSTSKSLSVPVREVTLVSLESLAEADSECQV</sequence>
<evidence type="ECO:0008006" key="3">
    <source>
        <dbReference type="Google" id="ProtNLM"/>
    </source>
</evidence>
<evidence type="ECO:0000313" key="2">
    <source>
        <dbReference type="EMBL" id="CAD8848392.1"/>
    </source>
</evidence>
<keyword evidence="1" id="KW-1133">Transmembrane helix</keyword>